<organism evidence="11 12">
    <name type="scientific">Penicillium polonicum</name>
    <dbReference type="NCBI Taxonomy" id="60169"/>
    <lineage>
        <taxon>Eukaryota</taxon>
        <taxon>Fungi</taxon>
        <taxon>Dikarya</taxon>
        <taxon>Ascomycota</taxon>
        <taxon>Pezizomycotina</taxon>
        <taxon>Eurotiomycetes</taxon>
        <taxon>Eurotiomycetidae</taxon>
        <taxon>Eurotiales</taxon>
        <taxon>Aspergillaceae</taxon>
        <taxon>Penicillium</taxon>
    </lineage>
</organism>
<dbReference type="InterPro" id="IPR011009">
    <property type="entry name" value="Kinase-like_dom_sf"/>
</dbReference>
<dbReference type="PANTHER" id="PTHR47634:SF9">
    <property type="entry name" value="PROTEIN KINASE DOMAIN-CONTAINING PROTEIN-RELATED"/>
    <property type="match status" value="1"/>
</dbReference>
<evidence type="ECO:0000256" key="4">
    <source>
        <dbReference type="ARBA" id="ARBA00022741"/>
    </source>
</evidence>
<keyword evidence="2" id="KW-0723">Serine/threonine-protein kinase</keyword>
<dbReference type="Proteomes" id="UP000191408">
    <property type="component" value="Unassembled WGS sequence"/>
</dbReference>
<dbReference type="EC" id="2.7.11.1" evidence="1"/>
<dbReference type="OrthoDB" id="5979581at2759"/>
<evidence type="ECO:0000256" key="2">
    <source>
        <dbReference type="ARBA" id="ARBA00022527"/>
    </source>
</evidence>
<dbReference type="GO" id="GO:0050684">
    <property type="term" value="P:regulation of mRNA processing"/>
    <property type="evidence" value="ECO:0007669"/>
    <property type="project" value="TreeGrafter"/>
</dbReference>
<dbReference type="SMART" id="SM00220">
    <property type="entry name" value="S_TKc"/>
    <property type="match status" value="1"/>
</dbReference>
<gene>
    <name evidence="11" type="ORF">PENPOL_c012G01936</name>
</gene>
<dbReference type="Pfam" id="PF00069">
    <property type="entry name" value="Pkinase"/>
    <property type="match status" value="2"/>
</dbReference>
<keyword evidence="5" id="KW-0418">Kinase</keyword>
<evidence type="ECO:0000256" key="5">
    <source>
        <dbReference type="ARBA" id="ARBA00022777"/>
    </source>
</evidence>
<feature type="binding site" evidence="9">
    <location>
        <position position="101"/>
    </location>
    <ligand>
        <name>ATP</name>
        <dbReference type="ChEBI" id="CHEBI:30616"/>
    </ligand>
</feature>
<dbReference type="SUPFAM" id="SSF56112">
    <property type="entry name" value="Protein kinase-like (PK-like)"/>
    <property type="match status" value="1"/>
</dbReference>
<reference evidence="12" key="1">
    <citation type="journal article" date="2017" name="Nat. Microbiol.">
        <title>Global analysis of biosynthetic gene clusters reveals vast potential of secondary metabolite production in Penicillium species.</title>
        <authorList>
            <person name="Nielsen J.C."/>
            <person name="Grijseels S."/>
            <person name="Prigent S."/>
            <person name="Ji B."/>
            <person name="Dainat J."/>
            <person name="Nielsen K.F."/>
            <person name="Frisvad J.C."/>
            <person name="Workman M."/>
            <person name="Nielsen J."/>
        </authorList>
    </citation>
    <scope>NUCLEOTIDE SEQUENCE [LARGE SCALE GENOMIC DNA]</scope>
    <source>
        <strain evidence="12">IBT 4502</strain>
    </source>
</reference>
<evidence type="ECO:0000256" key="1">
    <source>
        <dbReference type="ARBA" id="ARBA00012513"/>
    </source>
</evidence>
<protein>
    <recommendedName>
        <fullName evidence="1">non-specific serine/threonine protein kinase</fullName>
        <ecNumber evidence="1">2.7.11.1</ecNumber>
    </recommendedName>
</protein>
<evidence type="ECO:0000256" key="6">
    <source>
        <dbReference type="ARBA" id="ARBA00022840"/>
    </source>
</evidence>
<evidence type="ECO:0000256" key="9">
    <source>
        <dbReference type="PROSITE-ProRule" id="PRU10141"/>
    </source>
</evidence>
<dbReference type="STRING" id="60169.A0A1V6NCA3"/>
<dbReference type="GO" id="GO:0004674">
    <property type="term" value="F:protein serine/threonine kinase activity"/>
    <property type="evidence" value="ECO:0007669"/>
    <property type="project" value="UniProtKB-KW"/>
</dbReference>
<evidence type="ECO:0000256" key="8">
    <source>
        <dbReference type="ARBA" id="ARBA00048679"/>
    </source>
</evidence>
<proteinExistence type="predicted"/>
<keyword evidence="3" id="KW-0808">Transferase</keyword>
<dbReference type="GO" id="GO:0000245">
    <property type="term" value="P:spliceosomal complex assembly"/>
    <property type="evidence" value="ECO:0007669"/>
    <property type="project" value="TreeGrafter"/>
</dbReference>
<name>A0A1V6NCA3_PENPO</name>
<dbReference type="AlphaFoldDB" id="A0A1V6NCA3"/>
<evidence type="ECO:0000313" key="12">
    <source>
        <dbReference type="Proteomes" id="UP000191408"/>
    </source>
</evidence>
<sequence>MAIAWVVSRRPVPFRSISRRCIFSKSISTQPGKTQIHQPLYISPVDAEPLHRYRQGGYHTVTLGECLKSGRYKVLHKLGWGGYSTVWLARDQRDDVYVAVKICVAEMYHIGQKRELETLKKLAFRHPRLQHTVHLLDNFDLKGPNGSHNCLVYELLGPNIPDTIDAHFPAGRLPGRLAKVIAKQSLIGLDGLHQMNIAHGDLHTRNLAFSIPCIDNVTEGQFTEMLGKPDIGYVRRTDGKTLEPGIPEYVVRPSLYRTHSWNLAQSVKIIDFGESFVHTTIPQTLHTPLPVRAPEVIFQDRIDYRVDLWSMGCMLFELFVGQPPFDSFLITPTILVGQMQEMASDDLPERWHGIWETMKGDHDEPPDSNAPNLQEWLENLYFDSPHSPDLTKEDIARLGQIIRSLLLFEPSARASAKQVLDDPWFDE</sequence>
<keyword evidence="12" id="KW-1185">Reference proteome</keyword>
<evidence type="ECO:0000259" key="10">
    <source>
        <dbReference type="PROSITE" id="PS50011"/>
    </source>
</evidence>
<dbReference type="PROSITE" id="PS00107">
    <property type="entry name" value="PROTEIN_KINASE_ATP"/>
    <property type="match status" value="1"/>
</dbReference>
<dbReference type="PANTHER" id="PTHR47634">
    <property type="entry name" value="PROTEIN KINASE DOMAIN-CONTAINING PROTEIN-RELATED"/>
    <property type="match status" value="1"/>
</dbReference>
<dbReference type="InterPro" id="IPR000719">
    <property type="entry name" value="Prot_kinase_dom"/>
</dbReference>
<dbReference type="PROSITE" id="PS50011">
    <property type="entry name" value="PROTEIN_KINASE_DOM"/>
    <property type="match status" value="1"/>
</dbReference>
<dbReference type="GO" id="GO:0005524">
    <property type="term" value="F:ATP binding"/>
    <property type="evidence" value="ECO:0007669"/>
    <property type="project" value="UniProtKB-UniRule"/>
</dbReference>
<dbReference type="InterPro" id="IPR017441">
    <property type="entry name" value="Protein_kinase_ATP_BS"/>
</dbReference>
<dbReference type="Gene3D" id="3.30.200.20">
    <property type="entry name" value="Phosphorylase Kinase, domain 1"/>
    <property type="match status" value="1"/>
</dbReference>
<comment type="catalytic activity">
    <reaction evidence="7">
        <text>L-threonyl-[protein] + ATP = O-phospho-L-threonyl-[protein] + ADP + H(+)</text>
        <dbReference type="Rhea" id="RHEA:46608"/>
        <dbReference type="Rhea" id="RHEA-COMP:11060"/>
        <dbReference type="Rhea" id="RHEA-COMP:11605"/>
        <dbReference type="ChEBI" id="CHEBI:15378"/>
        <dbReference type="ChEBI" id="CHEBI:30013"/>
        <dbReference type="ChEBI" id="CHEBI:30616"/>
        <dbReference type="ChEBI" id="CHEBI:61977"/>
        <dbReference type="ChEBI" id="CHEBI:456216"/>
        <dbReference type="EC" id="2.7.11.1"/>
    </reaction>
</comment>
<dbReference type="EMBL" id="MDYM01000012">
    <property type="protein sequence ID" value="OQD62348.1"/>
    <property type="molecule type" value="Genomic_DNA"/>
</dbReference>
<evidence type="ECO:0000313" key="11">
    <source>
        <dbReference type="EMBL" id="OQD62348.1"/>
    </source>
</evidence>
<accession>A0A1V6NCA3</accession>
<keyword evidence="6 9" id="KW-0067">ATP-binding</keyword>
<comment type="catalytic activity">
    <reaction evidence="8">
        <text>L-seryl-[protein] + ATP = O-phospho-L-seryl-[protein] + ADP + H(+)</text>
        <dbReference type="Rhea" id="RHEA:17989"/>
        <dbReference type="Rhea" id="RHEA-COMP:9863"/>
        <dbReference type="Rhea" id="RHEA-COMP:11604"/>
        <dbReference type="ChEBI" id="CHEBI:15378"/>
        <dbReference type="ChEBI" id="CHEBI:29999"/>
        <dbReference type="ChEBI" id="CHEBI:30616"/>
        <dbReference type="ChEBI" id="CHEBI:83421"/>
        <dbReference type="ChEBI" id="CHEBI:456216"/>
        <dbReference type="EC" id="2.7.11.1"/>
    </reaction>
</comment>
<comment type="caution">
    <text evidence="11">The sequence shown here is derived from an EMBL/GenBank/DDBJ whole genome shotgun (WGS) entry which is preliminary data.</text>
</comment>
<dbReference type="InterPro" id="IPR051334">
    <property type="entry name" value="SRPK"/>
</dbReference>
<keyword evidence="4 9" id="KW-0547">Nucleotide-binding</keyword>
<evidence type="ECO:0000256" key="3">
    <source>
        <dbReference type="ARBA" id="ARBA00022679"/>
    </source>
</evidence>
<feature type="domain" description="Protein kinase" evidence="10">
    <location>
        <begin position="72"/>
        <end position="425"/>
    </location>
</feature>
<dbReference type="Gene3D" id="1.10.510.10">
    <property type="entry name" value="Transferase(Phosphotransferase) domain 1"/>
    <property type="match status" value="1"/>
</dbReference>
<evidence type="ECO:0000256" key="7">
    <source>
        <dbReference type="ARBA" id="ARBA00047899"/>
    </source>
</evidence>